<evidence type="ECO:0000313" key="2">
    <source>
        <dbReference type="Proteomes" id="UP000324646"/>
    </source>
</evidence>
<protein>
    <submittedName>
        <fullName evidence="1">Uncharacterized protein</fullName>
    </submittedName>
</protein>
<keyword evidence="2" id="KW-1185">Reference proteome</keyword>
<name>A0A5C0SG56_CRATE</name>
<reference evidence="1 2" key="1">
    <citation type="submission" date="2019-07" db="EMBL/GenBank/DDBJ databases">
        <title>Complete genome of Crassaminicella thermophila SY095.</title>
        <authorList>
            <person name="Li X."/>
        </authorList>
    </citation>
    <scope>NUCLEOTIDE SEQUENCE [LARGE SCALE GENOMIC DNA]</scope>
    <source>
        <strain evidence="1 2">SY095</strain>
    </source>
</reference>
<proteinExistence type="predicted"/>
<evidence type="ECO:0000313" key="1">
    <source>
        <dbReference type="EMBL" id="QEK13140.1"/>
    </source>
</evidence>
<gene>
    <name evidence="1" type="ORF">FQB35_12890</name>
</gene>
<dbReference type="Proteomes" id="UP000324646">
    <property type="component" value="Chromosome"/>
</dbReference>
<accession>A0A5C0SG56</accession>
<dbReference type="KEGG" id="crs:FQB35_12890"/>
<sequence>MIKMIKAYLDWDFISIPNYFELYKKNPHIFQAIFYVDLDYYMELMPEDIKEEYLKIKQKVLMYSNTEESKVLTFREKKKEEFDKEIEYIINDFRHYIENKKGYKLLKNDNNSSAKKEKSSQYYFWIIAEIHCKAKNLDLSPEIDTGRGPVDFKISYGNKFRVLIEVKLASNSDLIHGLEIQTVQYMKSGEIYESYYLVIINEDSEFKKVEKIKVLAKEINLKYNIKVTPIFIDARDNKSSASKLPKEEFDNLKFNNRD</sequence>
<dbReference type="EMBL" id="CP042243">
    <property type="protein sequence ID" value="QEK13140.1"/>
    <property type="molecule type" value="Genomic_DNA"/>
</dbReference>
<organism evidence="1 2">
    <name type="scientific">Crassaminicella thermophila</name>
    <dbReference type="NCBI Taxonomy" id="2599308"/>
    <lineage>
        <taxon>Bacteria</taxon>
        <taxon>Bacillati</taxon>
        <taxon>Bacillota</taxon>
        <taxon>Clostridia</taxon>
        <taxon>Eubacteriales</taxon>
        <taxon>Clostridiaceae</taxon>
        <taxon>Crassaminicella</taxon>
    </lineage>
</organism>
<dbReference type="AlphaFoldDB" id="A0A5C0SG56"/>
<dbReference type="OrthoDB" id="212459at2"/>